<sequence length="715" mass="83048">MKFGQKLRENILPEWKFYYLDYNGFKSFIYEHSAKGYTADDEAEFVTRLEEEMDKIQEFQQTKIKEVKRRIENCHNEINLINKNRGTEEAKLDQLKVIEEEINTIIVEVNELAKYTRINFTALVKIVKKHDKNVTFLLRPVFTQRMNNMPFFRESFDTLLLRLSRLYKIVRDGGKDTLKDKDPQAGNGQSFVRQTTKYWVHPDNVMELKLFILRNLPVLIYKTEQNKPSNPAITSIYFDNADLDLYDGRIEKAEGAQAIRLRWYGDDDVSDIFVERKTHHEDWTGEKSIKERFLIKEENVNDYLAGTYKISSRIQKLREEGKKSEKDLEDMETLANEVQETVKEKQLMPSDARVRISLDTELTMIREDNTDGIERAGLNWKRTDIKGEYPFPQLPERDICRFPYAVLEVKLQTQVGVEPPAWVTHLINSYLVEAVPKFSKFIHGVSTLLENKVDILPFWFSQMDKDIRKPRPKTFPGRSLTESRYNSFTDLTAISDLSTTMKKYKLPSDLASHNNTETTSSDRRLSPGSQASYGSIEERVNGSPSDYEMWRLQQPARRWYNLYGLFQRTGEYPENFFIPKVPKNASSSVNGDYSNPSPQKIINIPARIEPKIFFANERTFLSWLNFSMLLGSLSLALMNFGDESGKVAGAIFTVVSVMAMIYALSLFHWRADRITYQSAGPYDDRVGPTFLVIALFCAVAVNFYFRFSRPLPPKL</sequence>
<evidence type="ECO:0000256" key="5">
    <source>
        <dbReference type="ARBA" id="ARBA00022679"/>
    </source>
</evidence>
<dbReference type="Gene3D" id="3.20.100.30">
    <property type="entry name" value="VTC, catalytic tunnel domain"/>
    <property type="match status" value="1"/>
</dbReference>
<evidence type="ECO:0000313" key="20">
    <source>
        <dbReference type="Proteomes" id="UP000245591"/>
    </source>
</evidence>
<dbReference type="PANTHER" id="PTHR46140">
    <property type="entry name" value="VACUOLAR TRANSPORTER CHAPERONE 1-RELATED"/>
    <property type="match status" value="1"/>
</dbReference>
<keyword evidence="6 17" id="KW-0812">Transmembrane</keyword>
<feature type="transmembrane region" description="Helical" evidence="17">
    <location>
        <begin position="647"/>
        <end position="667"/>
    </location>
</feature>
<dbReference type="EC" id="2.7.4.1" evidence="3"/>
<comment type="cofactor">
    <cofactor evidence="1">
        <name>Mn(2+)</name>
        <dbReference type="ChEBI" id="CHEBI:29035"/>
    </cofactor>
</comment>
<keyword evidence="15" id="KW-0175">Coiled coil</keyword>
<dbReference type="CDD" id="cd14480">
    <property type="entry name" value="SPX_VTC2_like"/>
    <property type="match status" value="1"/>
</dbReference>
<name>A0A2U1J3K8_SMIAN</name>
<dbReference type="GO" id="GO:0000329">
    <property type="term" value="C:fungal-type vacuole membrane"/>
    <property type="evidence" value="ECO:0007669"/>
    <property type="project" value="TreeGrafter"/>
</dbReference>
<evidence type="ECO:0000259" key="18">
    <source>
        <dbReference type="PROSITE" id="PS51382"/>
    </source>
</evidence>
<comment type="caution">
    <text evidence="19">The sequence shown here is derived from an EMBL/GenBank/DDBJ whole genome shotgun (WGS) entry which is preliminary data.</text>
</comment>
<evidence type="ECO:0000256" key="10">
    <source>
        <dbReference type="ARBA" id="ARBA00061390"/>
    </source>
</evidence>
<keyword evidence="8 17" id="KW-0472">Membrane</keyword>
<evidence type="ECO:0000256" key="7">
    <source>
        <dbReference type="ARBA" id="ARBA00022989"/>
    </source>
</evidence>
<evidence type="ECO:0000256" key="13">
    <source>
        <dbReference type="ARBA" id="ARBA00080494"/>
    </source>
</evidence>
<dbReference type="GO" id="GO:0006799">
    <property type="term" value="P:polyphosphate biosynthetic process"/>
    <property type="evidence" value="ECO:0007669"/>
    <property type="project" value="UniProtKB-ARBA"/>
</dbReference>
<evidence type="ECO:0000313" key="19">
    <source>
        <dbReference type="EMBL" id="PVZ99666.1"/>
    </source>
</evidence>
<dbReference type="CDD" id="cd07751">
    <property type="entry name" value="PolyPPase_VTC4_like"/>
    <property type="match status" value="1"/>
</dbReference>
<evidence type="ECO:0000256" key="15">
    <source>
        <dbReference type="SAM" id="Coils"/>
    </source>
</evidence>
<dbReference type="InterPro" id="IPR004331">
    <property type="entry name" value="SPX_dom"/>
</dbReference>
<dbReference type="FunFam" id="3.20.100.30:FF:000001">
    <property type="entry name" value="Vacuolar transporter chaperone 4"/>
    <property type="match status" value="1"/>
</dbReference>
<dbReference type="GO" id="GO:0008976">
    <property type="term" value="F:polyphosphate kinase activity"/>
    <property type="evidence" value="ECO:0007669"/>
    <property type="project" value="UniProtKB-EC"/>
</dbReference>
<dbReference type="InterPro" id="IPR051572">
    <property type="entry name" value="VTC_Complex_Subunit"/>
</dbReference>
<dbReference type="Pfam" id="PF02656">
    <property type="entry name" value="DUF202"/>
    <property type="match status" value="1"/>
</dbReference>
<protein>
    <recommendedName>
        <fullName evidence="11">Vacuolar transporter chaperone complex subunit 4</fullName>
        <ecNumber evidence="3">2.7.4.1</ecNumber>
    </recommendedName>
    <alternativeName>
        <fullName evidence="13">Polyphosphate kinase</fullName>
    </alternativeName>
    <alternativeName>
        <fullName evidence="12">SPX-dependent polyphosphate polymerase VTC subunit 4</fullName>
    </alternativeName>
    <alternativeName>
        <fullName evidence="14">Vacuolar membrane polyphosphate polymerase catalytic subunit</fullName>
    </alternativeName>
</protein>
<dbReference type="InterPro" id="IPR042267">
    <property type="entry name" value="VTC_sf"/>
</dbReference>
<evidence type="ECO:0000256" key="1">
    <source>
        <dbReference type="ARBA" id="ARBA00001936"/>
    </source>
</evidence>
<comment type="catalytic activity">
    <reaction evidence="9">
        <text>[phosphate](n) + ATP = [phosphate](n+1) + ADP</text>
        <dbReference type="Rhea" id="RHEA:19573"/>
        <dbReference type="Rhea" id="RHEA-COMP:9859"/>
        <dbReference type="Rhea" id="RHEA-COMP:14280"/>
        <dbReference type="ChEBI" id="CHEBI:16838"/>
        <dbReference type="ChEBI" id="CHEBI:30616"/>
        <dbReference type="ChEBI" id="CHEBI:456216"/>
        <dbReference type="EC" id="2.7.4.1"/>
    </reaction>
    <physiologicalReaction direction="left-to-right" evidence="9">
        <dbReference type="Rhea" id="RHEA:19574"/>
    </physiologicalReaction>
</comment>
<feature type="region of interest" description="Disordered" evidence="16">
    <location>
        <begin position="508"/>
        <end position="540"/>
    </location>
</feature>
<feature type="domain" description="SPX" evidence="18">
    <location>
        <begin position="1"/>
        <end position="144"/>
    </location>
</feature>
<feature type="transmembrane region" description="Helical" evidence="17">
    <location>
        <begin position="620"/>
        <end position="640"/>
    </location>
</feature>
<accession>A0A2U1J3K8</accession>
<evidence type="ECO:0000256" key="4">
    <source>
        <dbReference type="ARBA" id="ARBA00022554"/>
    </source>
</evidence>
<dbReference type="AlphaFoldDB" id="A0A2U1J3K8"/>
<evidence type="ECO:0000256" key="3">
    <source>
        <dbReference type="ARBA" id="ARBA00012960"/>
    </source>
</evidence>
<keyword evidence="20" id="KW-1185">Reference proteome</keyword>
<dbReference type="PANTHER" id="PTHR46140:SF1">
    <property type="entry name" value="VACUOLAR TRANSPORTER CHAPERONE COMPLEX SUBUNIT 4-RELATED"/>
    <property type="match status" value="1"/>
</dbReference>
<evidence type="ECO:0000256" key="12">
    <source>
        <dbReference type="ARBA" id="ARBA00075894"/>
    </source>
</evidence>
<dbReference type="Pfam" id="PF09359">
    <property type="entry name" value="VTC"/>
    <property type="match status" value="1"/>
</dbReference>
<comment type="subcellular location">
    <subcellularLocation>
        <location evidence="2">Vacuole membrane</location>
        <topology evidence="2">Multi-pass membrane protein</topology>
    </subcellularLocation>
</comment>
<evidence type="ECO:0000256" key="8">
    <source>
        <dbReference type="ARBA" id="ARBA00023136"/>
    </source>
</evidence>
<keyword evidence="7 17" id="KW-1133">Transmembrane helix</keyword>
<feature type="coiled-coil region" evidence="15">
    <location>
        <begin position="314"/>
        <end position="348"/>
    </location>
</feature>
<evidence type="ECO:0000256" key="6">
    <source>
        <dbReference type="ARBA" id="ARBA00022692"/>
    </source>
</evidence>
<evidence type="ECO:0000256" key="14">
    <source>
        <dbReference type="ARBA" id="ARBA00081313"/>
    </source>
</evidence>
<evidence type="ECO:0000256" key="9">
    <source>
        <dbReference type="ARBA" id="ARBA00050204"/>
    </source>
</evidence>
<evidence type="ECO:0000256" key="17">
    <source>
        <dbReference type="SAM" id="Phobius"/>
    </source>
</evidence>
<keyword evidence="4" id="KW-0926">Vacuole</keyword>
<evidence type="ECO:0000256" key="2">
    <source>
        <dbReference type="ARBA" id="ARBA00004128"/>
    </source>
</evidence>
<dbReference type="Pfam" id="PF03105">
    <property type="entry name" value="SPX"/>
    <property type="match status" value="1"/>
</dbReference>
<dbReference type="PROSITE" id="PS51382">
    <property type="entry name" value="SPX"/>
    <property type="match status" value="1"/>
</dbReference>
<keyword evidence="5" id="KW-0808">Transferase</keyword>
<dbReference type="InterPro" id="IPR018966">
    <property type="entry name" value="VTC_domain"/>
</dbReference>
<dbReference type="GO" id="GO:0033254">
    <property type="term" value="C:vacuolar transporter chaperone complex"/>
    <property type="evidence" value="ECO:0007669"/>
    <property type="project" value="TreeGrafter"/>
</dbReference>
<dbReference type="InterPro" id="IPR003807">
    <property type="entry name" value="DUF202"/>
</dbReference>
<proteinExistence type="inferred from homology"/>
<dbReference type="Proteomes" id="UP000245591">
    <property type="component" value="Unassembled WGS sequence"/>
</dbReference>
<reference evidence="19 20" key="1">
    <citation type="journal article" date="2018" name="MBio">
        <title>Comparative Genomics Reveals the Core Gene Toolbox for the Fungus-Insect Symbiosis.</title>
        <authorList>
            <person name="Wang Y."/>
            <person name="Stata M."/>
            <person name="Wang W."/>
            <person name="Stajich J.E."/>
            <person name="White M.M."/>
            <person name="Moncalvo J.M."/>
        </authorList>
    </citation>
    <scope>NUCLEOTIDE SEQUENCE [LARGE SCALE GENOMIC DNA]</scope>
    <source>
        <strain evidence="19 20">AUS-126-30</strain>
    </source>
</reference>
<comment type="similarity">
    <text evidence="10">Belongs to the VTC4 family.</text>
</comment>
<gene>
    <name evidence="19" type="ORF">BB558_004305</name>
</gene>
<organism evidence="19 20">
    <name type="scientific">Smittium angustum</name>
    <dbReference type="NCBI Taxonomy" id="133377"/>
    <lineage>
        <taxon>Eukaryota</taxon>
        <taxon>Fungi</taxon>
        <taxon>Fungi incertae sedis</taxon>
        <taxon>Zoopagomycota</taxon>
        <taxon>Kickxellomycotina</taxon>
        <taxon>Harpellomycetes</taxon>
        <taxon>Harpellales</taxon>
        <taxon>Legeriomycetaceae</taxon>
        <taxon>Smittium</taxon>
    </lineage>
</organism>
<dbReference type="EMBL" id="MBFU01000405">
    <property type="protein sequence ID" value="PVZ99666.1"/>
    <property type="molecule type" value="Genomic_DNA"/>
</dbReference>
<feature type="transmembrane region" description="Helical" evidence="17">
    <location>
        <begin position="687"/>
        <end position="705"/>
    </location>
</feature>
<evidence type="ECO:0000256" key="16">
    <source>
        <dbReference type="SAM" id="MobiDB-lite"/>
    </source>
</evidence>
<evidence type="ECO:0000256" key="11">
    <source>
        <dbReference type="ARBA" id="ARBA00067464"/>
    </source>
</evidence>